<keyword evidence="2" id="KW-1185">Reference proteome</keyword>
<dbReference type="EMBL" id="MU006729">
    <property type="protein sequence ID" value="KAF2624759.1"/>
    <property type="molecule type" value="Genomic_DNA"/>
</dbReference>
<comment type="caution">
    <text evidence="1">The sequence shown here is derived from an EMBL/GenBank/DDBJ whole genome shotgun (WGS) entry which is preliminary data.</text>
</comment>
<reference evidence="1" key="1">
    <citation type="journal article" date="2020" name="Stud. Mycol.">
        <title>101 Dothideomycetes genomes: a test case for predicting lifestyles and emergence of pathogens.</title>
        <authorList>
            <person name="Haridas S."/>
            <person name="Albert R."/>
            <person name="Binder M."/>
            <person name="Bloem J."/>
            <person name="Labutti K."/>
            <person name="Salamov A."/>
            <person name="Andreopoulos B."/>
            <person name="Baker S."/>
            <person name="Barry K."/>
            <person name="Bills G."/>
            <person name="Bluhm B."/>
            <person name="Cannon C."/>
            <person name="Castanera R."/>
            <person name="Culley D."/>
            <person name="Daum C."/>
            <person name="Ezra D."/>
            <person name="Gonzalez J."/>
            <person name="Henrissat B."/>
            <person name="Kuo A."/>
            <person name="Liang C."/>
            <person name="Lipzen A."/>
            <person name="Lutzoni F."/>
            <person name="Magnuson J."/>
            <person name="Mondo S."/>
            <person name="Nolan M."/>
            <person name="Ohm R."/>
            <person name="Pangilinan J."/>
            <person name="Park H.-J."/>
            <person name="Ramirez L."/>
            <person name="Alfaro M."/>
            <person name="Sun H."/>
            <person name="Tritt A."/>
            <person name="Yoshinaga Y."/>
            <person name="Zwiers L.-H."/>
            <person name="Turgeon B."/>
            <person name="Goodwin S."/>
            <person name="Spatafora J."/>
            <person name="Crous P."/>
            <person name="Grigoriev I."/>
        </authorList>
    </citation>
    <scope>NUCLEOTIDE SEQUENCE</scope>
    <source>
        <strain evidence="1">CBS 525.71</strain>
    </source>
</reference>
<evidence type="ECO:0000313" key="2">
    <source>
        <dbReference type="Proteomes" id="UP000799754"/>
    </source>
</evidence>
<name>A0ACB6RUY9_9PLEO</name>
<proteinExistence type="predicted"/>
<dbReference type="Proteomes" id="UP000799754">
    <property type="component" value="Unassembled WGS sequence"/>
</dbReference>
<gene>
    <name evidence="1" type="ORF">BU25DRAFT_460927</name>
</gene>
<sequence length="109" mass="11671">MRINLMLGVALLAGVAAALTVSNLILSVDSVSQDHSCNLTGAFDISLNSTAPVTAAADNEYWTANVARGRKFLEAMKDTDLEATTIFKMDKTAKSKHDGHLKAEMGDWS</sequence>
<organism evidence="1 2">
    <name type="scientific">Macroventuria anomochaeta</name>
    <dbReference type="NCBI Taxonomy" id="301207"/>
    <lineage>
        <taxon>Eukaryota</taxon>
        <taxon>Fungi</taxon>
        <taxon>Dikarya</taxon>
        <taxon>Ascomycota</taxon>
        <taxon>Pezizomycotina</taxon>
        <taxon>Dothideomycetes</taxon>
        <taxon>Pleosporomycetidae</taxon>
        <taxon>Pleosporales</taxon>
        <taxon>Pleosporineae</taxon>
        <taxon>Didymellaceae</taxon>
        <taxon>Macroventuria</taxon>
    </lineage>
</organism>
<accession>A0ACB6RUY9</accession>
<evidence type="ECO:0000313" key="1">
    <source>
        <dbReference type="EMBL" id="KAF2624759.1"/>
    </source>
</evidence>
<protein>
    <submittedName>
        <fullName evidence="1">Uncharacterized protein</fullName>
    </submittedName>
</protein>